<dbReference type="Proteomes" id="UP000617355">
    <property type="component" value="Unassembled WGS sequence"/>
</dbReference>
<name>A0ABQ1QMF9_9RHOB</name>
<keyword evidence="3" id="KW-1185">Reference proteome</keyword>
<feature type="region of interest" description="Disordered" evidence="1">
    <location>
        <begin position="97"/>
        <end position="155"/>
    </location>
</feature>
<protein>
    <recommendedName>
        <fullName evidence="4">Helix-turn-helix domain-containing protein</fullName>
    </recommendedName>
</protein>
<accession>A0ABQ1QMF9</accession>
<dbReference type="RefSeq" id="WP_188526883.1">
    <property type="nucleotide sequence ID" value="NZ_BMGI01000002.1"/>
</dbReference>
<reference evidence="3" key="1">
    <citation type="journal article" date="2019" name="Int. J. Syst. Evol. Microbiol.">
        <title>The Global Catalogue of Microorganisms (GCM) 10K type strain sequencing project: providing services to taxonomists for standard genome sequencing and annotation.</title>
        <authorList>
            <consortium name="The Broad Institute Genomics Platform"/>
            <consortium name="The Broad Institute Genome Sequencing Center for Infectious Disease"/>
            <person name="Wu L."/>
            <person name="Ma J."/>
        </authorList>
    </citation>
    <scope>NUCLEOTIDE SEQUENCE [LARGE SCALE GENOMIC DNA]</scope>
    <source>
        <strain evidence="3">CGMCC 1.12922</strain>
    </source>
</reference>
<evidence type="ECO:0000313" key="3">
    <source>
        <dbReference type="Proteomes" id="UP000617355"/>
    </source>
</evidence>
<evidence type="ECO:0000256" key="1">
    <source>
        <dbReference type="SAM" id="MobiDB-lite"/>
    </source>
</evidence>
<proteinExistence type="predicted"/>
<organism evidence="2 3">
    <name type="scientific">Sinisalibacter lacisalsi</name>
    <dbReference type="NCBI Taxonomy" id="1526570"/>
    <lineage>
        <taxon>Bacteria</taxon>
        <taxon>Pseudomonadati</taxon>
        <taxon>Pseudomonadota</taxon>
        <taxon>Alphaproteobacteria</taxon>
        <taxon>Rhodobacterales</taxon>
        <taxon>Roseobacteraceae</taxon>
        <taxon>Sinisalibacter</taxon>
    </lineage>
</organism>
<dbReference type="EMBL" id="BMGI01000002">
    <property type="protein sequence ID" value="GGD30802.1"/>
    <property type="molecule type" value="Genomic_DNA"/>
</dbReference>
<evidence type="ECO:0000313" key="2">
    <source>
        <dbReference type="EMBL" id="GGD30802.1"/>
    </source>
</evidence>
<evidence type="ECO:0008006" key="4">
    <source>
        <dbReference type="Google" id="ProtNLM"/>
    </source>
</evidence>
<sequence length="244" mass="28113">MRHRSHRPDRRYAAIPNAVMRDENLSIEARGMLALLMTYADDWEFHSPHLMRVAGVKPDRFQRIMRELTAAGFVTREPIRCSETGKLFGTRWIIHDEPDSDREPENTVIGDTENRKNRPLVKPTAGKSGPIRRPRRKEDQIIEGQPSKKIGFDENWKPDNELRRWAKSQGFTDEDIEAQAKLCALHHIAKGTTFKDLGAAWKTWMLRAKKYRDDELRKAGPVANGNSVGRGLLDRVAKNHGDWR</sequence>
<gene>
    <name evidence="2" type="ORF">GCM10011358_13550</name>
</gene>
<comment type="caution">
    <text evidence="2">The sequence shown here is derived from an EMBL/GenBank/DDBJ whole genome shotgun (WGS) entry which is preliminary data.</text>
</comment>